<name>A0A9D2KFK3_9MICO</name>
<evidence type="ECO:0000313" key="2">
    <source>
        <dbReference type="Proteomes" id="UP000824220"/>
    </source>
</evidence>
<dbReference type="Gene3D" id="3.40.50.2000">
    <property type="entry name" value="Glycogen Phosphorylase B"/>
    <property type="match status" value="1"/>
</dbReference>
<reference evidence="1" key="1">
    <citation type="journal article" date="2021" name="PeerJ">
        <title>Extensive microbial diversity within the chicken gut microbiome revealed by metagenomics and culture.</title>
        <authorList>
            <person name="Gilroy R."/>
            <person name="Ravi A."/>
            <person name="Getino M."/>
            <person name="Pursley I."/>
            <person name="Horton D.L."/>
            <person name="Alikhan N.F."/>
            <person name="Baker D."/>
            <person name="Gharbi K."/>
            <person name="Hall N."/>
            <person name="Watson M."/>
            <person name="Adriaenssens E.M."/>
            <person name="Foster-Nyarko E."/>
            <person name="Jarju S."/>
            <person name="Secka A."/>
            <person name="Antonio M."/>
            <person name="Oren A."/>
            <person name="Chaudhuri R.R."/>
            <person name="La Ragione R."/>
            <person name="Hildebrand F."/>
            <person name="Pallen M.J."/>
        </authorList>
    </citation>
    <scope>NUCLEOTIDE SEQUENCE</scope>
    <source>
        <strain evidence="1">ChiHjej8B7-3636</strain>
    </source>
</reference>
<dbReference type="PANTHER" id="PTHR21015">
    <property type="entry name" value="UDP-N-ACETYLGLUCOSAMINE--N-ACETYLMURAMYL-(PENTAPEPTIDE) PYROPHOSPHORYL-UNDECAPRENOL N-ACETYLGLUCOSAMINE TRANSFERASE 1"/>
    <property type="match status" value="1"/>
</dbReference>
<accession>A0A9D2KFK3</accession>
<organism evidence="1 2">
    <name type="scientific">Candidatus Microbacterium stercoravium</name>
    <dbReference type="NCBI Taxonomy" id="2838697"/>
    <lineage>
        <taxon>Bacteria</taxon>
        <taxon>Bacillati</taxon>
        <taxon>Actinomycetota</taxon>
        <taxon>Actinomycetes</taxon>
        <taxon>Micrococcales</taxon>
        <taxon>Microbacteriaceae</taxon>
        <taxon>Microbacterium</taxon>
    </lineage>
</organism>
<dbReference type="SUPFAM" id="SSF53756">
    <property type="entry name" value="UDP-Glycosyltransferase/glycogen phosphorylase"/>
    <property type="match status" value="1"/>
</dbReference>
<comment type="caution">
    <text evidence="1">The sequence shown here is derived from an EMBL/GenBank/DDBJ whole genome shotgun (WGS) entry which is preliminary data.</text>
</comment>
<protein>
    <recommendedName>
        <fullName evidence="3">Glycosyl transferase family 28</fullName>
    </recommendedName>
</protein>
<dbReference type="AlphaFoldDB" id="A0A9D2KFK3"/>
<dbReference type="Proteomes" id="UP000824220">
    <property type="component" value="Unassembled WGS sequence"/>
</dbReference>
<evidence type="ECO:0000313" key="1">
    <source>
        <dbReference type="EMBL" id="HJA03734.1"/>
    </source>
</evidence>
<dbReference type="PANTHER" id="PTHR21015:SF28">
    <property type="entry name" value="SLL1722 PROTEIN"/>
    <property type="match status" value="1"/>
</dbReference>
<sequence>MRTRIVLFSHDSAGLGHIRRNLALAHALSAGTDGSVTGLLVAGRPEATRFRPPRGWDWLILPGIRHGEGAYVSRELDLDLATSVAMRGAAFRAAVTAFAPDLVVVDRHPLGVGRELEEGLRAVRAENPGCRVVLGLRDVLDAPRVVADEWSALGGAARIRTLFDAIWVYGDPRVHDVTTSGELPASLRDLVSHTGYLAEGRIDGPRHPVDAPYLLTTVGGGSDGVDLAVACAAAPVPEGIDHLVVTGPQMSAADRARVEAAAGSRTSVVRRVPDVLPLIRGAEAVVCMGGYNTICEVMSTTTPALVAPRRRRRAEQAIRAAALTRAGLVETLSPWSVDPIAIGRWFADRAGGTVPRRGVALDGLARIPSFAADLARGAATSSREGESIAV</sequence>
<reference evidence="1" key="2">
    <citation type="submission" date="2021-04" db="EMBL/GenBank/DDBJ databases">
        <authorList>
            <person name="Gilroy R."/>
        </authorList>
    </citation>
    <scope>NUCLEOTIDE SEQUENCE</scope>
    <source>
        <strain evidence="1">ChiHjej8B7-3636</strain>
    </source>
</reference>
<dbReference type="EMBL" id="DXAM01000038">
    <property type="protein sequence ID" value="HJA03734.1"/>
    <property type="molecule type" value="Genomic_DNA"/>
</dbReference>
<proteinExistence type="predicted"/>
<evidence type="ECO:0008006" key="3">
    <source>
        <dbReference type="Google" id="ProtNLM"/>
    </source>
</evidence>
<gene>
    <name evidence="1" type="ORF">H9800_02600</name>
</gene>
<dbReference type="GO" id="GO:0016757">
    <property type="term" value="F:glycosyltransferase activity"/>
    <property type="evidence" value="ECO:0007669"/>
    <property type="project" value="TreeGrafter"/>
</dbReference>